<dbReference type="OMA" id="TNGWKRA"/>
<comment type="similarity">
    <text evidence="5">Belongs to the zinc-containing alcohol dehydrogenase family.</text>
</comment>
<proteinExistence type="inferred from homology"/>
<dbReference type="OrthoDB" id="1879366at2759"/>
<dbReference type="STRING" id="4829.A0A163IRZ0"/>
<reference evidence="8" key="1">
    <citation type="submission" date="2016-04" db="EMBL/GenBank/DDBJ databases">
        <authorList>
            <person name="Evans L.H."/>
            <person name="Alamgir A."/>
            <person name="Owens N."/>
            <person name="Weber N.D."/>
            <person name="Virtaneva K."/>
            <person name="Barbian K."/>
            <person name="Babar A."/>
            <person name="Rosenke K."/>
        </authorList>
    </citation>
    <scope>NUCLEOTIDE SEQUENCE [LARGE SCALE GENOMIC DNA]</scope>
    <source>
        <strain evidence="8">CBS 101.48</strain>
    </source>
</reference>
<dbReference type="CDD" id="cd05283">
    <property type="entry name" value="CAD1"/>
    <property type="match status" value="1"/>
</dbReference>
<dbReference type="InterPro" id="IPR013149">
    <property type="entry name" value="ADH-like_C"/>
</dbReference>
<dbReference type="FunCoup" id="A0A163IRZ0">
    <property type="interactions" value="400"/>
</dbReference>
<dbReference type="PANTHER" id="PTHR42683">
    <property type="entry name" value="ALDEHYDE REDUCTASE"/>
    <property type="match status" value="1"/>
</dbReference>
<evidence type="ECO:0000256" key="1">
    <source>
        <dbReference type="ARBA" id="ARBA00001947"/>
    </source>
</evidence>
<gene>
    <name evidence="8" type="primary">ABSGL_00266.1 scaffold 381</name>
</gene>
<comment type="cofactor">
    <cofactor evidence="1 5">
        <name>Zn(2+)</name>
        <dbReference type="ChEBI" id="CHEBI:29105"/>
    </cofactor>
</comment>
<protein>
    <recommendedName>
        <fullName evidence="10">Enoyl reductase (ER) domain-containing protein</fullName>
    </recommendedName>
</protein>
<dbReference type="AlphaFoldDB" id="A0A163IRZ0"/>
<dbReference type="SUPFAM" id="SSF50129">
    <property type="entry name" value="GroES-like"/>
    <property type="match status" value="1"/>
</dbReference>
<dbReference type="Gene3D" id="3.90.180.10">
    <property type="entry name" value="Medium-chain alcohol dehydrogenases, catalytic domain"/>
    <property type="match status" value="1"/>
</dbReference>
<keyword evidence="2 5" id="KW-0479">Metal-binding</keyword>
<dbReference type="InterPro" id="IPR002328">
    <property type="entry name" value="ADH_Zn_CS"/>
</dbReference>
<feature type="domain" description="Alcohol dehydrogenase-like C-terminal" evidence="6">
    <location>
        <begin position="188"/>
        <end position="309"/>
    </location>
</feature>
<dbReference type="Pfam" id="PF08240">
    <property type="entry name" value="ADH_N"/>
    <property type="match status" value="1"/>
</dbReference>
<keyword evidence="3 5" id="KW-0862">Zinc</keyword>
<evidence type="ECO:0000256" key="5">
    <source>
        <dbReference type="RuleBase" id="RU361277"/>
    </source>
</evidence>
<dbReference type="InParanoid" id="A0A163IRZ0"/>
<dbReference type="SUPFAM" id="SSF51735">
    <property type="entry name" value="NAD(P)-binding Rossmann-fold domains"/>
    <property type="match status" value="1"/>
</dbReference>
<dbReference type="EMBL" id="LT550067">
    <property type="protein sequence ID" value="SAL94972.1"/>
    <property type="molecule type" value="Genomic_DNA"/>
</dbReference>
<evidence type="ECO:0000256" key="2">
    <source>
        <dbReference type="ARBA" id="ARBA00022723"/>
    </source>
</evidence>
<dbReference type="GO" id="GO:0016616">
    <property type="term" value="F:oxidoreductase activity, acting on the CH-OH group of donors, NAD or NADP as acceptor"/>
    <property type="evidence" value="ECO:0007669"/>
    <property type="project" value="InterPro"/>
</dbReference>
<evidence type="ECO:0000259" key="6">
    <source>
        <dbReference type="Pfam" id="PF00107"/>
    </source>
</evidence>
<evidence type="ECO:0000313" key="8">
    <source>
        <dbReference type="EMBL" id="SAL94972.1"/>
    </source>
</evidence>
<dbReference type="PROSITE" id="PS00059">
    <property type="entry name" value="ADH_ZINC"/>
    <property type="match status" value="1"/>
</dbReference>
<dbReference type="InterPro" id="IPR011032">
    <property type="entry name" value="GroES-like_sf"/>
</dbReference>
<keyword evidence="9" id="KW-1185">Reference proteome</keyword>
<dbReference type="Pfam" id="PF00107">
    <property type="entry name" value="ADH_zinc_N"/>
    <property type="match status" value="1"/>
</dbReference>
<dbReference type="Proteomes" id="UP000078561">
    <property type="component" value="Unassembled WGS sequence"/>
</dbReference>
<dbReference type="GO" id="GO:0008270">
    <property type="term" value="F:zinc ion binding"/>
    <property type="evidence" value="ECO:0007669"/>
    <property type="project" value="InterPro"/>
</dbReference>
<name>A0A163IRZ0_ABSGL</name>
<evidence type="ECO:0008006" key="10">
    <source>
        <dbReference type="Google" id="ProtNLM"/>
    </source>
</evidence>
<evidence type="ECO:0000313" key="9">
    <source>
        <dbReference type="Proteomes" id="UP000078561"/>
    </source>
</evidence>
<keyword evidence="4" id="KW-0560">Oxidoreductase</keyword>
<dbReference type="InterPro" id="IPR047109">
    <property type="entry name" value="CAD-like"/>
</dbReference>
<evidence type="ECO:0000256" key="3">
    <source>
        <dbReference type="ARBA" id="ARBA00022833"/>
    </source>
</evidence>
<dbReference type="InterPro" id="IPR013154">
    <property type="entry name" value="ADH-like_N"/>
</dbReference>
<dbReference type="Gene3D" id="3.40.50.720">
    <property type="entry name" value="NAD(P)-binding Rossmann-like Domain"/>
    <property type="match status" value="1"/>
</dbReference>
<evidence type="ECO:0000256" key="4">
    <source>
        <dbReference type="ARBA" id="ARBA00023002"/>
    </source>
</evidence>
<feature type="domain" description="Alcohol dehydrogenase-like N-terminal" evidence="7">
    <location>
        <begin position="36"/>
        <end position="155"/>
    </location>
</feature>
<sequence>MTAEHFVGYAGLQPYQKDDQSTHLQRYSFQPRELDEDEVEVVVSACGICGSDIHQLTNVGGVGWKRATYPIIPGHEFVGRISAVGKAVTNLHIGDRVGVSPVCRSCGTCELCQNARGQYCSKRVTTYNGLYKGFQTFGGYADRVRVQADWAVKIPGNISDEESAPLYTPFKLLDIGSETSIGVVGIGGLGHMALQWGRAKQCHKIVAISSTNAKADEAVKLGATEFISLQEGLPSSSLVDVLFVCGTGPSTSWSELMGLVHVGGKVVVLDIPEQPISIPPSALVHRQISMVGTYVGSNSDIHDMLQLASQTGVRPWIQKVGKSLEEVNQGVLDLIAGKAHYRIVICGEGRV</sequence>
<dbReference type="InterPro" id="IPR036291">
    <property type="entry name" value="NAD(P)-bd_dom_sf"/>
</dbReference>
<organism evidence="8">
    <name type="scientific">Absidia glauca</name>
    <name type="common">Pin mould</name>
    <dbReference type="NCBI Taxonomy" id="4829"/>
    <lineage>
        <taxon>Eukaryota</taxon>
        <taxon>Fungi</taxon>
        <taxon>Fungi incertae sedis</taxon>
        <taxon>Mucoromycota</taxon>
        <taxon>Mucoromycotina</taxon>
        <taxon>Mucoromycetes</taxon>
        <taxon>Mucorales</taxon>
        <taxon>Cunninghamellaceae</taxon>
        <taxon>Absidia</taxon>
    </lineage>
</organism>
<accession>A0A163IRZ0</accession>
<evidence type="ECO:0000259" key="7">
    <source>
        <dbReference type="Pfam" id="PF08240"/>
    </source>
</evidence>